<sequence>MTTPRIYCSGPLFCAEEIGGMSAIAQQLEQAGFHTFLPHRDGLEPYVMRLGNTPLPGPLSGIRTRIDHAIFALDVYELIERCDAVVCNLNGRVPDEGMIVEAALAYAAGKPLVLFKDDVRAPFGGFDNAMLTSLVKGRIVGTLTEIPAAVRAELAGKKKSAVDLSADLVEAVRQGRNISRALESLPRRLGKQQWDESVVRQVIEAGLD</sequence>
<dbReference type="InterPro" id="IPR007710">
    <property type="entry name" value="Nucleoside_deoxyribTrfase"/>
</dbReference>
<dbReference type="Pfam" id="PF05014">
    <property type="entry name" value="Nuc_deoxyrib_tr"/>
    <property type="match status" value="1"/>
</dbReference>
<gene>
    <name evidence="1" type="ORF">EV700_2573</name>
</gene>
<dbReference type="RefSeq" id="WP_130414373.1">
    <property type="nucleotide sequence ID" value="NZ_SHKX01000013.1"/>
</dbReference>
<evidence type="ECO:0000313" key="2">
    <source>
        <dbReference type="Proteomes" id="UP000292423"/>
    </source>
</evidence>
<protein>
    <submittedName>
        <fullName evidence="1">Nucleoside 2-deoxyribosyltransferase-like protein</fullName>
    </submittedName>
</protein>
<keyword evidence="2" id="KW-1185">Reference proteome</keyword>
<dbReference type="GO" id="GO:0016740">
    <property type="term" value="F:transferase activity"/>
    <property type="evidence" value="ECO:0007669"/>
    <property type="project" value="UniProtKB-KW"/>
</dbReference>
<evidence type="ECO:0000313" key="1">
    <source>
        <dbReference type="EMBL" id="RZU38638.1"/>
    </source>
</evidence>
<comment type="caution">
    <text evidence="1">The sequence shown here is derived from an EMBL/GenBank/DDBJ whole genome shotgun (WGS) entry which is preliminary data.</text>
</comment>
<reference evidence="1 2" key="1">
    <citation type="submission" date="2019-02" db="EMBL/GenBank/DDBJ databases">
        <title>Genomic Encyclopedia of Type Strains, Phase IV (KMG-IV): sequencing the most valuable type-strain genomes for metagenomic binning, comparative biology and taxonomic classification.</title>
        <authorList>
            <person name="Goeker M."/>
        </authorList>
    </citation>
    <scope>NUCLEOTIDE SEQUENCE [LARGE SCALE GENOMIC DNA]</scope>
    <source>
        <strain evidence="1 2">DSM 105135</strain>
    </source>
</reference>
<keyword evidence="1" id="KW-0808">Transferase</keyword>
<dbReference type="SUPFAM" id="SSF52309">
    <property type="entry name" value="N-(deoxy)ribosyltransferase-like"/>
    <property type="match status" value="1"/>
</dbReference>
<dbReference type="Proteomes" id="UP000292423">
    <property type="component" value="Unassembled WGS sequence"/>
</dbReference>
<proteinExistence type="predicted"/>
<dbReference type="AlphaFoldDB" id="A0A4Q7YMQ3"/>
<dbReference type="EMBL" id="SHKX01000013">
    <property type="protein sequence ID" value="RZU38638.1"/>
    <property type="molecule type" value="Genomic_DNA"/>
</dbReference>
<dbReference type="OrthoDB" id="9795789at2"/>
<organism evidence="1 2">
    <name type="scientific">Fluviicoccus keumensis</name>
    <dbReference type="NCBI Taxonomy" id="1435465"/>
    <lineage>
        <taxon>Bacteria</taxon>
        <taxon>Pseudomonadati</taxon>
        <taxon>Pseudomonadota</taxon>
        <taxon>Gammaproteobacteria</taxon>
        <taxon>Moraxellales</taxon>
        <taxon>Moraxellaceae</taxon>
        <taxon>Fluviicoccus</taxon>
    </lineage>
</organism>
<name>A0A4Q7YMQ3_9GAMM</name>
<dbReference type="Gene3D" id="3.40.50.450">
    <property type="match status" value="1"/>
</dbReference>
<accession>A0A4Q7YMQ3</accession>